<evidence type="ECO:0000256" key="2">
    <source>
        <dbReference type="ARBA" id="ARBA00022475"/>
    </source>
</evidence>
<keyword evidence="4 6" id="KW-1133">Transmembrane helix</keyword>
<feature type="transmembrane region" description="Helical" evidence="6">
    <location>
        <begin position="103"/>
        <end position="123"/>
    </location>
</feature>
<reference evidence="7" key="1">
    <citation type="submission" date="2020-02" db="EMBL/GenBank/DDBJ databases">
        <authorList>
            <person name="Meier V. D."/>
        </authorList>
    </citation>
    <scope>NUCLEOTIDE SEQUENCE</scope>
    <source>
        <strain evidence="7">AVDCRST_MAG60</strain>
    </source>
</reference>
<comment type="subcellular location">
    <subcellularLocation>
        <location evidence="1">Cell membrane</location>
        <topology evidence="1">Multi-pass membrane protein</topology>
    </subcellularLocation>
</comment>
<keyword evidence="2" id="KW-1003">Cell membrane</keyword>
<name>A0A6J4NMI4_9ACTN</name>
<feature type="transmembrane region" description="Helical" evidence="6">
    <location>
        <begin position="329"/>
        <end position="346"/>
    </location>
</feature>
<dbReference type="InterPro" id="IPR017039">
    <property type="entry name" value="Virul_fac_BrkB"/>
</dbReference>
<feature type="transmembrane region" description="Helical" evidence="6">
    <location>
        <begin position="192"/>
        <end position="213"/>
    </location>
</feature>
<feature type="transmembrane region" description="Helical" evidence="6">
    <location>
        <begin position="255"/>
        <end position="273"/>
    </location>
</feature>
<sequence>MALIDNVKQRIHELREHRPLVDHLVRMVEHYGKVNGSLQAGAVTYFAFLSFFPILALSFAIIGYVSAVYPDAQRDLVKAIDSVLPGIVGPGDGQVKIDDIERAAPGIFSIGLITVLYSGLGWLSGMRTALLSVFEQPERERPSFLLGKLRDLMALAALGCILMLSVGVSAVVTTLSTTILEALGLGLGLEPVVWILALLIGVGANTVLFFAFFRLLGDPDAPAKALWSGAFLGAIGFELLKQLSRFLLAATQNQPAFQAFGIALVLVVWINYFSRVIVYAASWAHTHPAARAAEATTTDEPVQGPPIDLHQAVQHNPAVATAAPGMRPGGAFAAGAASMLALVAVLRRKQH</sequence>
<evidence type="ECO:0000256" key="1">
    <source>
        <dbReference type="ARBA" id="ARBA00004651"/>
    </source>
</evidence>
<dbReference type="Pfam" id="PF03631">
    <property type="entry name" value="Virul_fac_BrkB"/>
    <property type="match status" value="1"/>
</dbReference>
<keyword evidence="5 6" id="KW-0472">Membrane</keyword>
<organism evidence="7">
    <name type="scientific">uncultured Nocardioides sp</name>
    <dbReference type="NCBI Taxonomy" id="198441"/>
    <lineage>
        <taxon>Bacteria</taxon>
        <taxon>Bacillati</taxon>
        <taxon>Actinomycetota</taxon>
        <taxon>Actinomycetes</taxon>
        <taxon>Propionibacteriales</taxon>
        <taxon>Nocardioidaceae</taxon>
        <taxon>Nocardioides</taxon>
        <taxon>environmental samples</taxon>
    </lineage>
</organism>
<evidence type="ECO:0000256" key="6">
    <source>
        <dbReference type="SAM" id="Phobius"/>
    </source>
</evidence>
<dbReference type="EMBL" id="CADCUN010000172">
    <property type="protein sequence ID" value="CAA9391801.1"/>
    <property type="molecule type" value="Genomic_DNA"/>
</dbReference>
<dbReference type="PANTHER" id="PTHR30213:SF1">
    <property type="entry name" value="INNER MEMBRANE PROTEIN YHJD"/>
    <property type="match status" value="1"/>
</dbReference>
<dbReference type="GO" id="GO:0005886">
    <property type="term" value="C:plasma membrane"/>
    <property type="evidence" value="ECO:0007669"/>
    <property type="project" value="UniProtKB-SubCell"/>
</dbReference>
<evidence type="ECO:0000256" key="5">
    <source>
        <dbReference type="ARBA" id="ARBA00023136"/>
    </source>
</evidence>
<proteinExistence type="predicted"/>
<evidence type="ECO:0000256" key="3">
    <source>
        <dbReference type="ARBA" id="ARBA00022692"/>
    </source>
</evidence>
<evidence type="ECO:0000313" key="7">
    <source>
        <dbReference type="EMBL" id="CAA9391801.1"/>
    </source>
</evidence>
<keyword evidence="3 6" id="KW-0812">Transmembrane</keyword>
<feature type="transmembrane region" description="Helical" evidence="6">
    <location>
        <begin position="152"/>
        <end position="180"/>
    </location>
</feature>
<accession>A0A6J4NMI4</accession>
<dbReference type="AlphaFoldDB" id="A0A6J4NMI4"/>
<feature type="transmembrane region" description="Helical" evidence="6">
    <location>
        <begin position="45"/>
        <end position="69"/>
    </location>
</feature>
<dbReference type="PANTHER" id="PTHR30213">
    <property type="entry name" value="INNER MEMBRANE PROTEIN YHJD"/>
    <property type="match status" value="1"/>
</dbReference>
<gene>
    <name evidence="7" type="ORF">AVDCRST_MAG60-1591</name>
</gene>
<evidence type="ECO:0000256" key="4">
    <source>
        <dbReference type="ARBA" id="ARBA00022989"/>
    </source>
</evidence>
<protein>
    <submittedName>
        <fullName evidence="7">Uncharacterized protein</fullName>
    </submittedName>
</protein>